<evidence type="ECO:0000256" key="10">
    <source>
        <dbReference type="ARBA" id="ARBA00023136"/>
    </source>
</evidence>
<evidence type="ECO:0000256" key="3">
    <source>
        <dbReference type="ARBA" id="ARBA00010617"/>
    </source>
</evidence>
<dbReference type="InterPro" id="IPR017972">
    <property type="entry name" value="Cyt_P450_CS"/>
</dbReference>
<dbReference type="SUPFAM" id="SSF48264">
    <property type="entry name" value="Cytochrome P450"/>
    <property type="match status" value="1"/>
</dbReference>
<dbReference type="InterPro" id="IPR001128">
    <property type="entry name" value="Cyt_P450"/>
</dbReference>
<keyword evidence="6" id="KW-0256">Endoplasmic reticulum</keyword>
<keyword evidence="4 12" id="KW-0349">Heme</keyword>
<dbReference type="PANTHER" id="PTHR24302">
    <property type="entry name" value="CYTOCHROME P450 FAMILY 3"/>
    <property type="match status" value="1"/>
</dbReference>
<dbReference type="Proteomes" id="UP000515135">
    <property type="component" value="Unplaced"/>
</dbReference>
<keyword evidence="5 12" id="KW-0479">Metal-binding</keyword>
<comment type="function">
    <text evidence="11">Cytochromes P450 are a group of heme-thiolate monooxygenases. They oxidize a variety of structurally unrelated compounds, including steroids, fatty acids, and xenobiotics.</text>
</comment>
<gene>
    <name evidence="16" type="primary">LOC109485812</name>
</gene>
<dbReference type="Pfam" id="PF00067">
    <property type="entry name" value="p450"/>
    <property type="match status" value="1"/>
</dbReference>
<dbReference type="PANTHER" id="PTHR24302:SF15">
    <property type="entry name" value="FATTY-ACID PEROXYGENASE"/>
    <property type="match status" value="1"/>
</dbReference>
<organism evidence="15 16">
    <name type="scientific">Branchiostoma belcheri</name>
    <name type="common">Amphioxus</name>
    <dbReference type="NCBI Taxonomy" id="7741"/>
    <lineage>
        <taxon>Eukaryota</taxon>
        <taxon>Metazoa</taxon>
        <taxon>Chordata</taxon>
        <taxon>Cephalochordata</taxon>
        <taxon>Leptocardii</taxon>
        <taxon>Amphioxiformes</taxon>
        <taxon>Branchiostomatidae</taxon>
        <taxon>Branchiostoma</taxon>
    </lineage>
</organism>
<dbReference type="GO" id="GO:0016705">
    <property type="term" value="F:oxidoreductase activity, acting on paired donors, with incorporation or reduction of molecular oxygen"/>
    <property type="evidence" value="ECO:0007669"/>
    <property type="project" value="InterPro"/>
</dbReference>
<dbReference type="GO" id="GO:0005789">
    <property type="term" value="C:endoplasmic reticulum membrane"/>
    <property type="evidence" value="ECO:0007669"/>
    <property type="project" value="UniProtKB-SubCell"/>
</dbReference>
<dbReference type="PRINTS" id="PR00385">
    <property type="entry name" value="P450"/>
</dbReference>
<dbReference type="InterPro" id="IPR002401">
    <property type="entry name" value="Cyt_P450_E_grp-I"/>
</dbReference>
<dbReference type="Gene3D" id="1.10.630.10">
    <property type="entry name" value="Cytochrome P450"/>
    <property type="match status" value="1"/>
</dbReference>
<dbReference type="GO" id="GO:0008395">
    <property type="term" value="F:steroid hydroxylase activity"/>
    <property type="evidence" value="ECO:0007669"/>
    <property type="project" value="TreeGrafter"/>
</dbReference>
<dbReference type="PRINTS" id="PR00463">
    <property type="entry name" value="EP450I"/>
</dbReference>
<dbReference type="KEGG" id="bbel:109485812"/>
<comment type="cofactor">
    <cofactor evidence="1 12">
        <name>heme</name>
        <dbReference type="ChEBI" id="CHEBI:30413"/>
    </cofactor>
</comment>
<dbReference type="GO" id="GO:0020037">
    <property type="term" value="F:heme binding"/>
    <property type="evidence" value="ECO:0007669"/>
    <property type="project" value="InterPro"/>
</dbReference>
<name>A0A6P5APN0_BRABE</name>
<proteinExistence type="inferred from homology"/>
<dbReference type="GO" id="GO:0005506">
    <property type="term" value="F:iron ion binding"/>
    <property type="evidence" value="ECO:0007669"/>
    <property type="project" value="InterPro"/>
</dbReference>
<keyword evidence="10 14" id="KW-0472">Membrane</keyword>
<evidence type="ECO:0000256" key="4">
    <source>
        <dbReference type="ARBA" id="ARBA00022617"/>
    </source>
</evidence>
<dbReference type="OrthoDB" id="1470350at2759"/>
<dbReference type="GeneID" id="109485812"/>
<evidence type="ECO:0000256" key="9">
    <source>
        <dbReference type="ARBA" id="ARBA00023033"/>
    </source>
</evidence>
<dbReference type="InterPro" id="IPR050705">
    <property type="entry name" value="Cytochrome_P450_3A"/>
</dbReference>
<dbReference type="InterPro" id="IPR036396">
    <property type="entry name" value="Cyt_P450_sf"/>
</dbReference>
<dbReference type="FunFam" id="1.10.630.10:FF:000003">
    <property type="entry name" value="cytochrome P450 3A12-like isoform X2"/>
    <property type="match status" value="1"/>
</dbReference>
<evidence type="ECO:0000256" key="11">
    <source>
        <dbReference type="ARBA" id="ARBA00043906"/>
    </source>
</evidence>
<evidence type="ECO:0000256" key="12">
    <source>
        <dbReference type="PIRSR" id="PIRSR602401-1"/>
    </source>
</evidence>
<evidence type="ECO:0000256" key="2">
    <source>
        <dbReference type="ARBA" id="ARBA00004586"/>
    </source>
</evidence>
<feature type="binding site" description="axial binding residue" evidence="12">
    <location>
        <position position="453"/>
    </location>
    <ligand>
        <name>heme</name>
        <dbReference type="ChEBI" id="CHEBI:30413"/>
    </ligand>
    <ligandPart>
        <name>Fe</name>
        <dbReference type="ChEBI" id="CHEBI:18248"/>
    </ligandPart>
</feature>
<reference evidence="16" key="1">
    <citation type="submission" date="2025-08" db="UniProtKB">
        <authorList>
            <consortium name="RefSeq"/>
        </authorList>
    </citation>
    <scope>IDENTIFICATION</scope>
    <source>
        <tissue evidence="16">Gonad</tissue>
    </source>
</reference>
<keyword evidence="14" id="KW-1133">Transmembrane helix</keyword>
<evidence type="ECO:0000256" key="1">
    <source>
        <dbReference type="ARBA" id="ARBA00001971"/>
    </source>
</evidence>
<comment type="similarity">
    <text evidence="3 13">Belongs to the cytochrome P450 family.</text>
</comment>
<keyword evidence="8 12" id="KW-0408">Iron</keyword>
<keyword evidence="9 13" id="KW-0503">Monooxygenase</keyword>
<feature type="transmembrane region" description="Helical" evidence="14">
    <location>
        <begin position="12"/>
        <end position="33"/>
    </location>
</feature>
<accession>A0A6P5APN0</accession>
<keyword evidence="7 13" id="KW-0560">Oxidoreductase</keyword>
<sequence>MSAMLDLLPLSPTWVLLGLCLLLYYLYVTWPFYTFKRLGIPGPSPVLFFGNILSYREGSHIFDCKCYKKYGKVYGFFEGREPMLMVGDLELIKEITVKQFNNFSNRRDLGSLLEAFAGGLFVLEDTDWKRVRGTISPTFSSSKLKQMTMLVESCADGLVSILMEKQEKGIMFDLKEVTSAYALDVISSTAFGVEADSLHNPDHPFAVHAKAIFNINILKGLFYVILPPPFNYVFKKGGFSLFPKFATEFFQRTVRKVIEMRQSNPDEAKRVDFLQLLLNAHNKSLDEKTGEGIAKEGKYSLSMTEVIGNSMLFWLAGYDTTANTIALTAYNLAFNQEAQDRVMEEVDTVVQNRGKLDYEAVNEMRYLDMCVNETLRIYPGAKRFDRFCKADTDVKGLHIPAGTIVNIPAYAIHHDPELWPEPEKFKPERFSKEAQESRDPYAFMPFGSGPRSCLGMRLAMLEIKLALARTLEKFRFVTCEKTESPLRLENNNGNQVTGGVWLKVEARTHVPRHRMSSA</sequence>
<evidence type="ECO:0000256" key="13">
    <source>
        <dbReference type="RuleBase" id="RU000461"/>
    </source>
</evidence>
<evidence type="ECO:0000256" key="14">
    <source>
        <dbReference type="SAM" id="Phobius"/>
    </source>
</evidence>
<dbReference type="CDD" id="cd11055">
    <property type="entry name" value="CYP3A-like"/>
    <property type="match status" value="1"/>
</dbReference>
<evidence type="ECO:0000256" key="6">
    <source>
        <dbReference type="ARBA" id="ARBA00022824"/>
    </source>
</evidence>
<evidence type="ECO:0000256" key="8">
    <source>
        <dbReference type="ARBA" id="ARBA00023004"/>
    </source>
</evidence>
<dbReference type="RefSeq" id="XP_019645052.1">
    <property type="nucleotide sequence ID" value="XM_019789493.1"/>
</dbReference>
<evidence type="ECO:0000256" key="7">
    <source>
        <dbReference type="ARBA" id="ARBA00023002"/>
    </source>
</evidence>
<keyword evidence="14" id="KW-0812">Transmembrane</keyword>
<comment type="subcellular location">
    <subcellularLocation>
        <location evidence="2">Endoplasmic reticulum membrane</location>
    </subcellularLocation>
</comment>
<evidence type="ECO:0000313" key="16">
    <source>
        <dbReference type="RefSeq" id="XP_019645052.1"/>
    </source>
</evidence>
<keyword evidence="15" id="KW-1185">Reference proteome</keyword>
<dbReference type="PROSITE" id="PS00086">
    <property type="entry name" value="CYTOCHROME_P450"/>
    <property type="match status" value="1"/>
</dbReference>
<evidence type="ECO:0000256" key="5">
    <source>
        <dbReference type="ARBA" id="ARBA00022723"/>
    </source>
</evidence>
<evidence type="ECO:0000313" key="15">
    <source>
        <dbReference type="Proteomes" id="UP000515135"/>
    </source>
</evidence>
<dbReference type="AlphaFoldDB" id="A0A6P5APN0"/>
<protein>
    <submittedName>
        <fullName evidence="16">Cytochrome P450 3A8-like</fullName>
    </submittedName>
</protein>